<evidence type="ECO:0000313" key="2">
    <source>
        <dbReference type="Proteomes" id="UP000077667"/>
    </source>
</evidence>
<dbReference type="AlphaFoldDB" id="A0A1A9I7U1"/>
<dbReference type="RefSeq" id="WP_067759103.1">
    <property type="nucleotide sequence ID" value="NZ_CP015772.1"/>
</dbReference>
<gene>
    <name evidence="1" type="ORF">A8C56_17880</name>
</gene>
<dbReference type="EMBL" id="CP015772">
    <property type="protein sequence ID" value="ANH82594.1"/>
    <property type="molecule type" value="Genomic_DNA"/>
</dbReference>
<evidence type="ECO:0000313" key="1">
    <source>
        <dbReference type="EMBL" id="ANH82594.1"/>
    </source>
</evidence>
<proteinExistence type="predicted"/>
<organism evidence="1 2">
    <name type="scientific">Niabella ginsenosidivorans</name>
    <dbReference type="NCBI Taxonomy" id="1176587"/>
    <lineage>
        <taxon>Bacteria</taxon>
        <taxon>Pseudomonadati</taxon>
        <taxon>Bacteroidota</taxon>
        <taxon>Chitinophagia</taxon>
        <taxon>Chitinophagales</taxon>
        <taxon>Chitinophagaceae</taxon>
        <taxon>Niabella</taxon>
    </lineage>
</organism>
<accession>A0A1A9I7U1</accession>
<dbReference type="STRING" id="1176587.A8C56_17880"/>
<name>A0A1A9I7U1_9BACT</name>
<dbReference type="KEGG" id="nia:A8C56_17880"/>
<protein>
    <submittedName>
        <fullName evidence="1">Uncharacterized protein</fullName>
    </submittedName>
</protein>
<sequence length="102" mass="11376">MVRLDSVTAALFYIQKAYALNTLSGSVVCDLVFCLKKQEKQEAAESIIDRFLAADTIYAPAIAQKIGLCFDTKRYTEVIRWGALYKKLEGGSSNPYVPLLYS</sequence>
<reference evidence="1 2" key="1">
    <citation type="submission" date="2016-05" db="EMBL/GenBank/DDBJ databases">
        <title>Niabella ginsenosidivorans BS26 whole genome sequencing.</title>
        <authorList>
            <person name="Im W.T."/>
            <person name="Siddiqi M.Z."/>
        </authorList>
    </citation>
    <scope>NUCLEOTIDE SEQUENCE [LARGE SCALE GENOMIC DNA]</scope>
    <source>
        <strain evidence="1 2">BS26</strain>
    </source>
</reference>
<dbReference type="Proteomes" id="UP000077667">
    <property type="component" value="Chromosome"/>
</dbReference>
<keyword evidence="2" id="KW-1185">Reference proteome</keyword>